<dbReference type="CDD" id="cd01129">
    <property type="entry name" value="PulE-GspE-like"/>
    <property type="match status" value="1"/>
</dbReference>
<evidence type="ECO:0000313" key="8">
    <source>
        <dbReference type="EMBL" id="OHA48740.1"/>
    </source>
</evidence>
<dbReference type="STRING" id="1802362.A2806_01250"/>
<evidence type="ECO:0000256" key="6">
    <source>
        <dbReference type="PROSITE-ProRule" id="PRU00433"/>
    </source>
</evidence>
<keyword evidence="6" id="KW-0349">Heme</keyword>
<dbReference type="Gene3D" id="3.40.50.300">
    <property type="entry name" value="P-loop containing nucleotide triphosphate hydrolases"/>
    <property type="match status" value="1"/>
</dbReference>
<reference evidence="8 9" key="1">
    <citation type="journal article" date="2016" name="Nat. Commun.">
        <title>Thousands of microbial genomes shed light on interconnected biogeochemical processes in an aquifer system.</title>
        <authorList>
            <person name="Anantharaman K."/>
            <person name="Brown C.T."/>
            <person name="Hug L.A."/>
            <person name="Sharon I."/>
            <person name="Castelle C.J."/>
            <person name="Probst A.J."/>
            <person name="Thomas B.C."/>
            <person name="Singh A."/>
            <person name="Wilkins M.J."/>
            <person name="Karaoz U."/>
            <person name="Brodie E.L."/>
            <person name="Williams K.H."/>
            <person name="Hubbard S.S."/>
            <person name="Banfield J.F."/>
        </authorList>
    </citation>
    <scope>NUCLEOTIDE SEQUENCE [LARGE SCALE GENOMIC DNA]</scope>
</reference>
<dbReference type="PANTHER" id="PTHR30258:SF2">
    <property type="entry name" value="COMG OPERON PROTEIN 1"/>
    <property type="match status" value="1"/>
</dbReference>
<dbReference type="SUPFAM" id="SSF52540">
    <property type="entry name" value="P-loop containing nucleoside triphosphate hydrolases"/>
    <property type="match status" value="1"/>
</dbReference>
<dbReference type="GO" id="GO:0020037">
    <property type="term" value="F:heme binding"/>
    <property type="evidence" value="ECO:0007669"/>
    <property type="project" value="InterPro"/>
</dbReference>
<proteinExistence type="inferred from homology"/>
<evidence type="ECO:0000256" key="5">
    <source>
        <dbReference type="ARBA" id="ARBA00023004"/>
    </source>
</evidence>
<evidence type="ECO:0000256" key="2">
    <source>
        <dbReference type="ARBA" id="ARBA00022723"/>
    </source>
</evidence>
<dbReference type="PANTHER" id="PTHR30258">
    <property type="entry name" value="TYPE II SECRETION SYSTEM PROTEIN GSPE-RELATED"/>
    <property type="match status" value="1"/>
</dbReference>
<evidence type="ECO:0000259" key="7">
    <source>
        <dbReference type="PROSITE" id="PS51007"/>
    </source>
</evidence>
<dbReference type="InterPro" id="IPR001482">
    <property type="entry name" value="T2SS/T4SS_dom"/>
</dbReference>
<dbReference type="PROSITE" id="PS51007">
    <property type="entry name" value="CYTC"/>
    <property type="match status" value="1"/>
</dbReference>
<accession>A0A1G2PK91</accession>
<comment type="caution">
    <text evidence="8">The sequence shown here is derived from an EMBL/GenBank/DDBJ whole genome shotgun (WGS) entry which is preliminary data.</text>
</comment>
<comment type="similarity">
    <text evidence="1">Belongs to the GSP E family.</text>
</comment>
<protein>
    <recommendedName>
        <fullName evidence="7">Cytochrome c domain-containing protein</fullName>
    </recommendedName>
</protein>
<dbReference type="GO" id="GO:0009055">
    <property type="term" value="F:electron transfer activity"/>
    <property type="evidence" value="ECO:0007669"/>
    <property type="project" value="InterPro"/>
</dbReference>
<evidence type="ECO:0000256" key="4">
    <source>
        <dbReference type="ARBA" id="ARBA00022840"/>
    </source>
</evidence>
<dbReference type="Proteomes" id="UP000177629">
    <property type="component" value="Unassembled WGS sequence"/>
</dbReference>
<evidence type="ECO:0000256" key="1">
    <source>
        <dbReference type="ARBA" id="ARBA00006611"/>
    </source>
</evidence>
<dbReference type="Gene3D" id="3.30.450.90">
    <property type="match status" value="1"/>
</dbReference>
<keyword evidence="4" id="KW-0067">ATP-binding</keyword>
<feature type="domain" description="Cytochrome c" evidence="7">
    <location>
        <begin position="356"/>
        <end position="448"/>
    </location>
</feature>
<dbReference type="GO" id="GO:0005886">
    <property type="term" value="C:plasma membrane"/>
    <property type="evidence" value="ECO:0007669"/>
    <property type="project" value="TreeGrafter"/>
</dbReference>
<organism evidence="8 9">
    <name type="scientific">Candidatus Terrybacteria bacterium RIFCSPHIGHO2_01_FULL_48_17</name>
    <dbReference type="NCBI Taxonomy" id="1802362"/>
    <lineage>
        <taxon>Bacteria</taxon>
        <taxon>Candidatus Terryibacteriota</taxon>
    </lineage>
</organism>
<evidence type="ECO:0000313" key="9">
    <source>
        <dbReference type="Proteomes" id="UP000177629"/>
    </source>
</evidence>
<evidence type="ECO:0000256" key="3">
    <source>
        <dbReference type="ARBA" id="ARBA00022741"/>
    </source>
</evidence>
<keyword evidence="5 6" id="KW-0408">Iron</keyword>
<dbReference type="GO" id="GO:0046872">
    <property type="term" value="F:metal ion binding"/>
    <property type="evidence" value="ECO:0007669"/>
    <property type="project" value="UniProtKB-KW"/>
</dbReference>
<dbReference type="InterPro" id="IPR009056">
    <property type="entry name" value="Cyt_c-like_dom"/>
</dbReference>
<gene>
    <name evidence="8" type="ORF">A2806_01250</name>
</gene>
<sequence length="454" mass="50360">MELLSEYEKYARGGQRISGEVSISSADIAAFKKQLNALDELRKLLQQIEPRDFGVAVNLVLAGGLFADASDIHIEPQEKKSLVRLRIDGILQDIAELEQEMYNLVLERLKLLAGLKLNVRDRAQDGRFTIHVEQQDIEIRASSLPGKYGEFVTLRILNPRNLLSLEELGLRQDLLEKIREGLKQPNGMILTTGPTGSGKTTLLYALVRHVTTPKVKIITIEDPIEYRIRGIEQTQVDTEAKYTFAVGLRSIVRQDPDYVLVGEVRDIETANIALQAALTGHLVFSTLHTNDAPGAIPRLIELGAKPETIAPALSLIIGQRLLRRLCKECATSATLNEEMTSRIKKALAGLPAPLMPTFSKGLELFYAKGCAACHNTGYRGRVGIFELFPMDSAMESLTLKKPSTFEVRKTAAERGMVTMQQDGLLRVLDGTTDTAELERVTGPLEDMEELFKIK</sequence>
<dbReference type="AlphaFoldDB" id="A0A1G2PK91"/>
<keyword evidence="3" id="KW-0547">Nucleotide-binding</keyword>
<dbReference type="InterPro" id="IPR027417">
    <property type="entry name" value="P-loop_NTPase"/>
</dbReference>
<dbReference type="GO" id="GO:0016887">
    <property type="term" value="F:ATP hydrolysis activity"/>
    <property type="evidence" value="ECO:0007669"/>
    <property type="project" value="TreeGrafter"/>
</dbReference>
<name>A0A1G2PK91_9BACT</name>
<keyword evidence="2 6" id="KW-0479">Metal-binding</keyword>
<dbReference type="PROSITE" id="PS00662">
    <property type="entry name" value="T2SP_E"/>
    <property type="match status" value="1"/>
</dbReference>
<dbReference type="GO" id="GO:0005524">
    <property type="term" value="F:ATP binding"/>
    <property type="evidence" value="ECO:0007669"/>
    <property type="project" value="UniProtKB-KW"/>
</dbReference>
<dbReference type="EMBL" id="MHSS01000004">
    <property type="protein sequence ID" value="OHA48740.1"/>
    <property type="molecule type" value="Genomic_DNA"/>
</dbReference>
<dbReference type="Pfam" id="PF00437">
    <property type="entry name" value="T2SSE"/>
    <property type="match status" value="1"/>
</dbReference>